<protein>
    <submittedName>
        <fullName evidence="1">Integrase catalytic region</fullName>
    </submittedName>
</protein>
<sequence>MNDVFARRIVGWRVAVSMKTDFVLDALNQALHDRAQLPGSSITAIAGRHISTFGTPNIRGTLALNHQSELGDSYDNAMAETINGL</sequence>
<proteinExistence type="predicted"/>
<comment type="caution">
    <text evidence="1">The sequence shown here is derived from an EMBL/GenBank/DDBJ whole genome shotgun (WGS) entry which is preliminary data.</text>
</comment>
<dbReference type="AlphaFoldDB" id="A0A658R512"/>
<evidence type="ECO:0000313" key="2">
    <source>
        <dbReference type="Proteomes" id="UP000198263"/>
    </source>
</evidence>
<dbReference type="InterPro" id="IPR012337">
    <property type="entry name" value="RNaseH-like_sf"/>
</dbReference>
<gene>
    <name evidence="1" type="ORF">AWB72_05460</name>
</gene>
<reference evidence="1 2" key="1">
    <citation type="submission" date="2016-01" db="EMBL/GenBank/DDBJ databases">
        <authorList>
            <person name="Peeters C."/>
        </authorList>
    </citation>
    <scope>NUCLEOTIDE SEQUENCE [LARGE SCALE GENOMIC DNA]</scope>
    <source>
        <strain evidence="1">LMG 29315</strain>
    </source>
</reference>
<organism evidence="1 2">
    <name type="scientific">Caballeronia concitans</name>
    <dbReference type="NCBI Taxonomy" id="1777133"/>
    <lineage>
        <taxon>Bacteria</taxon>
        <taxon>Pseudomonadati</taxon>
        <taxon>Pseudomonadota</taxon>
        <taxon>Betaproteobacteria</taxon>
        <taxon>Burkholderiales</taxon>
        <taxon>Burkholderiaceae</taxon>
        <taxon>Caballeronia</taxon>
    </lineage>
</organism>
<dbReference type="Proteomes" id="UP000198263">
    <property type="component" value="Unassembled WGS sequence"/>
</dbReference>
<keyword evidence="2" id="KW-1185">Reference proteome</keyword>
<evidence type="ECO:0000313" key="1">
    <source>
        <dbReference type="EMBL" id="SAL51532.1"/>
    </source>
</evidence>
<dbReference type="EMBL" id="FCNV02000022">
    <property type="protein sequence ID" value="SAL51532.1"/>
    <property type="molecule type" value="Genomic_DNA"/>
</dbReference>
<accession>A0A658R512</accession>
<name>A0A658R512_9BURK</name>
<dbReference type="SUPFAM" id="SSF53098">
    <property type="entry name" value="Ribonuclease H-like"/>
    <property type="match status" value="1"/>
</dbReference>